<comment type="caution">
    <text evidence="1">The sequence shown here is derived from an EMBL/GenBank/DDBJ whole genome shotgun (WGS) entry which is preliminary data.</text>
</comment>
<proteinExistence type="predicted"/>
<dbReference type="Proteomes" id="UP000315628">
    <property type="component" value="Unassembled WGS sequence"/>
</dbReference>
<organism evidence="1 2">
    <name type="scientific">Marihabitans asiaticum</name>
    <dbReference type="NCBI Taxonomy" id="415218"/>
    <lineage>
        <taxon>Bacteria</taxon>
        <taxon>Bacillati</taxon>
        <taxon>Actinomycetota</taxon>
        <taxon>Actinomycetes</taxon>
        <taxon>Micrococcales</taxon>
        <taxon>Intrasporangiaceae</taxon>
        <taxon>Marihabitans</taxon>
    </lineage>
</organism>
<protein>
    <submittedName>
        <fullName evidence="1">Type I phosphodiesterase/nucleotide pyrophosphatase</fullName>
    </submittedName>
</protein>
<dbReference type="PANTHER" id="PTHR10151:SF120">
    <property type="entry name" value="BIS(5'-ADENOSYL)-TRIPHOSPHATASE"/>
    <property type="match status" value="1"/>
</dbReference>
<dbReference type="EMBL" id="VIUW01000005">
    <property type="protein sequence ID" value="TWD13354.1"/>
    <property type="molecule type" value="Genomic_DNA"/>
</dbReference>
<name>A0A560W6W8_9MICO</name>
<evidence type="ECO:0000313" key="1">
    <source>
        <dbReference type="EMBL" id="TWD13354.1"/>
    </source>
</evidence>
<dbReference type="Pfam" id="PF01663">
    <property type="entry name" value="Phosphodiest"/>
    <property type="match status" value="1"/>
</dbReference>
<gene>
    <name evidence="1" type="ORF">FB557_2755</name>
</gene>
<dbReference type="Gene3D" id="3.40.720.10">
    <property type="entry name" value="Alkaline Phosphatase, subunit A"/>
    <property type="match status" value="1"/>
</dbReference>
<dbReference type="PANTHER" id="PTHR10151">
    <property type="entry name" value="ECTONUCLEOTIDE PYROPHOSPHATASE/PHOSPHODIESTERASE"/>
    <property type="match status" value="1"/>
</dbReference>
<accession>A0A560W6W8</accession>
<dbReference type="OrthoDB" id="9779267at2"/>
<evidence type="ECO:0000313" key="2">
    <source>
        <dbReference type="Proteomes" id="UP000315628"/>
    </source>
</evidence>
<dbReference type="InterPro" id="IPR017850">
    <property type="entry name" value="Alkaline_phosphatase_core_sf"/>
</dbReference>
<dbReference type="RefSeq" id="WP_144858159.1">
    <property type="nucleotide sequence ID" value="NZ_BAAAYT010000002.1"/>
</dbReference>
<keyword evidence="2" id="KW-1185">Reference proteome</keyword>
<dbReference type="AlphaFoldDB" id="A0A560W6W8"/>
<sequence>MRSPVPGLPEQLDGGLDRLLPAVASSLGVTGLCAAGDRTLAHADRAVVVLVDGLGAELLARRGGHAPFLRRLAGQPSRAVTIGSGFPSTTATSMATFGSGLRAGRHGLVGYEAFDPATGRVFNELSWEDGPDPRTWQPHRTVFEAAAAEGVDVVRVGPAFFDGSGLTRAALRGGRFVAADSLAARVDAALTALRSSPRALVYLYWGDLDKVGHVHGCSSWQWGDELESIDAELARLASGRPPGTAVHITADHGMVDVPLHRRLDLAHEPDLDAGVEHLAGEPRSLQLHCAPGAAAEVLAAWQERLGADAVVVTRDEAITAGWFGPVEDRVRPRVGEVIATMTGEVAVVDSRHHRPELLALIGLHGSLTREEVAVPWLTVEAEGA</sequence>
<dbReference type="GO" id="GO:0016787">
    <property type="term" value="F:hydrolase activity"/>
    <property type="evidence" value="ECO:0007669"/>
    <property type="project" value="UniProtKB-ARBA"/>
</dbReference>
<dbReference type="InterPro" id="IPR002591">
    <property type="entry name" value="Phosphodiest/P_Trfase"/>
</dbReference>
<dbReference type="SUPFAM" id="SSF53649">
    <property type="entry name" value="Alkaline phosphatase-like"/>
    <property type="match status" value="1"/>
</dbReference>
<reference evidence="1 2" key="1">
    <citation type="submission" date="2019-06" db="EMBL/GenBank/DDBJ databases">
        <title>Sequencing the genomes of 1000 actinobacteria strains.</title>
        <authorList>
            <person name="Klenk H.-P."/>
        </authorList>
    </citation>
    <scope>NUCLEOTIDE SEQUENCE [LARGE SCALE GENOMIC DNA]</scope>
    <source>
        <strain evidence="1 2">DSM 18935</strain>
    </source>
</reference>